<dbReference type="Gene3D" id="3.40.225.10">
    <property type="entry name" value="Class II aldolase/adducin N-terminal domain"/>
    <property type="match status" value="1"/>
</dbReference>
<dbReference type="FunFam" id="3.40.225.10:FF:000009">
    <property type="entry name" value="Class II aldolase/adducin N-terminal"/>
    <property type="match status" value="1"/>
</dbReference>
<proteinExistence type="inferred from homology"/>
<sequence>MMPIKNPERFSNLAPQKETLPAERLHRKQKLAAAFRIFGKLGLCEGITGHITVRDPEFTDCFWVNPFGLSFNQIKVSDLILSNSEGEIIEGKHNRLNRAAFAIHSNIHKARPDVIAAAHAHSLYGSTWSTLGRLLDPITQTACAFYEDHALFDDYSGVVVALSEGERIATTLGGMKAVILKNHGLLTVGETVEAAAWWFISMERCCQMQILAESTGNPLKLIKREVAEHTRDQAVGFPLIGQFNFEPLWQDILADCPEFME</sequence>
<comment type="caution">
    <text evidence="3">The sequence shown here is derived from an EMBL/GenBank/DDBJ whole genome shotgun (WGS) entry which is preliminary data.</text>
</comment>
<accession>A0A0W0SXE4</accession>
<reference evidence="3 4" key="1">
    <citation type="submission" date="2015-11" db="EMBL/GenBank/DDBJ databases">
        <title>Genomic analysis of 38 Legionella species identifies large and diverse effector repertoires.</title>
        <authorList>
            <person name="Burstein D."/>
            <person name="Amaro F."/>
            <person name="Zusman T."/>
            <person name="Lifshitz Z."/>
            <person name="Cohen O."/>
            <person name="Gilbert J.A."/>
            <person name="Pupko T."/>
            <person name="Shuman H.A."/>
            <person name="Segal G."/>
        </authorList>
    </citation>
    <scope>NUCLEOTIDE SEQUENCE [LARGE SCALE GENOMIC DNA]</scope>
    <source>
        <strain evidence="3 4">ATCC 700990</strain>
    </source>
</reference>
<comment type="similarity">
    <text evidence="1">Belongs to the aldolase class II family.</text>
</comment>
<evidence type="ECO:0000259" key="2">
    <source>
        <dbReference type="SMART" id="SM01007"/>
    </source>
</evidence>
<dbReference type="AlphaFoldDB" id="A0A0W0SXE4"/>
<dbReference type="GO" id="GO:0016829">
    <property type="term" value="F:lyase activity"/>
    <property type="evidence" value="ECO:0007669"/>
    <property type="project" value="UniProtKB-KW"/>
</dbReference>
<dbReference type="SMART" id="SM01007">
    <property type="entry name" value="Aldolase_II"/>
    <property type="match status" value="1"/>
</dbReference>
<name>A0A0W0SXE4_9GAMM</name>
<dbReference type="Proteomes" id="UP000054736">
    <property type="component" value="Unassembled WGS sequence"/>
</dbReference>
<dbReference type="InterPro" id="IPR036409">
    <property type="entry name" value="Aldolase_II/adducin_N_sf"/>
</dbReference>
<dbReference type="InterPro" id="IPR051017">
    <property type="entry name" value="Aldolase-II_Adducin_sf"/>
</dbReference>
<dbReference type="GO" id="GO:0051015">
    <property type="term" value="F:actin filament binding"/>
    <property type="evidence" value="ECO:0007669"/>
    <property type="project" value="TreeGrafter"/>
</dbReference>
<gene>
    <name evidence="3" type="primary">novR</name>
    <name evidence="3" type="ORF">Ldro_1641</name>
</gene>
<dbReference type="GO" id="GO:0005996">
    <property type="term" value="P:monosaccharide metabolic process"/>
    <property type="evidence" value="ECO:0007669"/>
    <property type="project" value="UniProtKB-ARBA"/>
</dbReference>
<dbReference type="EMBL" id="LNXY01000020">
    <property type="protein sequence ID" value="KTC88022.1"/>
    <property type="molecule type" value="Genomic_DNA"/>
</dbReference>
<evidence type="ECO:0000256" key="1">
    <source>
        <dbReference type="ARBA" id="ARBA00037961"/>
    </source>
</evidence>
<evidence type="ECO:0000313" key="4">
    <source>
        <dbReference type="Proteomes" id="UP000054736"/>
    </source>
</evidence>
<keyword evidence="3" id="KW-0456">Lyase</keyword>
<organism evidence="3 4">
    <name type="scientific">Legionella drozanskii LLAP-1</name>
    <dbReference type="NCBI Taxonomy" id="1212489"/>
    <lineage>
        <taxon>Bacteria</taxon>
        <taxon>Pseudomonadati</taxon>
        <taxon>Pseudomonadota</taxon>
        <taxon>Gammaproteobacteria</taxon>
        <taxon>Legionellales</taxon>
        <taxon>Legionellaceae</taxon>
        <taxon>Legionella</taxon>
    </lineage>
</organism>
<protein>
    <submittedName>
        <fullName evidence="3">Decarboxylase NovR</fullName>
        <ecNumber evidence="3">4.1.-.-</ecNumber>
    </submittedName>
</protein>
<dbReference type="PANTHER" id="PTHR10672">
    <property type="entry name" value="ADDUCIN"/>
    <property type="match status" value="1"/>
</dbReference>
<feature type="domain" description="Class II aldolase/adducin N-terminal" evidence="2">
    <location>
        <begin position="29"/>
        <end position="210"/>
    </location>
</feature>
<keyword evidence="4" id="KW-1185">Reference proteome</keyword>
<dbReference type="PANTHER" id="PTHR10672:SF3">
    <property type="entry name" value="PROTEIN HU-LI TAI SHAO"/>
    <property type="match status" value="1"/>
</dbReference>
<dbReference type="Pfam" id="PF00596">
    <property type="entry name" value="Aldolase_II"/>
    <property type="match status" value="1"/>
</dbReference>
<dbReference type="EC" id="4.1.-.-" evidence="3"/>
<dbReference type="PATRIC" id="fig|1212489.4.peg.1735"/>
<evidence type="ECO:0000313" key="3">
    <source>
        <dbReference type="EMBL" id="KTC88022.1"/>
    </source>
</evidence>
<dbReference type="STRING" id="1212489.Ldro_1641"/>
<dbReference type="SUPFAM" id="SSF53639">
    <property type="entry name" value="AraD/HMP-PK domain-like"/>
    <property type="match status" value="1"/>
</dbReference>
<dbReference type="InterPro" id="IPR001303">
    <property type="entry name" value="Aldolase_II/adducin_N"/>
</dbReference>
<dbReference type="RefSeq" id="WP_058495919.1">
    <property type="nucleotide sequence ID" value="NZ_CAAAIU010000002.1"/>
</dbReference>
<dbReference type="GO" id="GO:0005856">
    <property type="term" value="C:cytoskeleton"/>
    <property type="evidence" value="ECO:0007669"/>
    <property type="project" value="TreeGrafter"/>
</dbReference>
<dbReference type="NCBIfam" id="NF004855">
    <property type="entry name" value="PRK06208.1"/>
    <property type="match status" value="1"/>
</dbReference>